<evidence type="ECO:0000259" key="1">
    <source>
        <dbReference type="Pfam" id="PF01425"/>
    </source>
</evidence>
<accession>A0A147H3V8</accession>
<proteinExistence type="predicted"/>
<evidence type="ECO:0000313" key="3">
    <source>
        <dbReference type="Proteomes" id="UP000072741"/>
    </source>
</evidence>
<dbReference type="InterPro" id="IPR023631">
    <property type="entry name" value="Amidase_dom"/>
</dbReference>
<keyword evidence="2" id="KW-0378">Hydrolase</keyword>
<gene>
    <name evidence="2" type="ORF">NS331_06095</name>
</gene>
<keyword evidence="3" id="KW-1185">Reference proteome</keyword>
<feature type="non-terminal residue" evidence="2">
    <location>
        <position position="1"/>
    </location>
</feature>
<dbReference type="Proteomes" id="UP000072741">
    <property type="component" value="Unassembled WGS sequence"/>
</dbReference>
<dbReference type="PANTHER" id="PTHR11895">
    <property type="entry name" value="TRANSAMIDASE"/>
    <property type="match status" value="1"/>
</dbReference>
<sequence length="420" mass="45269">DAQLARGERLGWMHGFPLAVKDLSHAAGLPTSMGSPLAPTGPARHDSLHVARARAAGAIVIGKSNTPEFGLGSHTYNTVFGTTRNAWDDSKSAGGSSGGAAVALALGMLPVADGSDMMGSLRNPAAFNNVIGFRPSRGRVPGSPDEDLFFNQLSTEGPMARTVEDAARLLCVQAGADRRVPLSLTDALPDADELDLEVDVRGLRIGWLGSLWPDLPVDPAVMATCEQALGVFRDMGCEVDACRLDVPREQNWQAWLRLRQLLVGGKLGTLAADPRHRARIKPEALWEIDQARNLDAASLYQASTWRSNVYRAFARLFERFDAVVAPTAQVFPFDAERHWPDEVAGVKSQTYHHWMEIVTPFTLAGLPTLNVRAGFGPQGLPMGLQLAGPANADLAVLQLGHAYDQACPWSRWHAPVLGQV</sequence>
<dbReference type="NCBIfam" id="NF005686">
    <property type="entry name" value="PRK07486.1"/>
    <property type="match status" value="1"/>
</dbReference>
<name>A0A147H3V8_9BURK</name>
<dbReference type="SUPFAM" id="SSF75304">
    <property type="entry name" value="Amidase signature (AS) enzymes"/>
    <property type="match status" value="1"/>
</dbReference>
<dbReference type="PANTHER" id="PTHR11895:SF76">
    <property type="entry name" value="INDOLEACETAMIDE HYDROLASE"/>
    <property type="match status" value="1"/>
</dbReference>
<dbReference type="EMBL" id="LDSL01000040">
    <property type="protein sequence ID" value="KTT24536.1"/>
    <property type="molecule type" value="Genomic_DNA"/>
</dbReference>
<dbReference type="Pfam" id="PF01425">
    <property type="entry name" value="Amidase"/>
    <property type="match status" value="1"/>
</dbReference>
<protein>
    <submittedName>
        <fullName evidence="2">Amidase</fullName>
        <ecNumber evidence="2">3.5.1.4</ecNumber>
    </submittedName>
</protein>
<feature type="domain" description="Amidase" evidence="1">
    <location>
        <begin position="1"/>
        <end position="397"/>
    </location>
</feature>
<evidence type="ECO:0000313" key="2">
    <source>
        <dbReference type="EMBL" id="KTT24536.1"/>
    </source>
</evidence>
<dbReference type="PATRIC" id="fig|433924.3.peg.3158"/>
<comment type="caution">
    <text evidence="2">The sequence shown here is derived from an EMBL/GenBank/DDBJ whole genome shotgun (WGS) entry which is preliminary data.</text>
</comment>
<dbReference type="AlphaFoldDB" id="A0A147H3V8"/>
<reference evidence="2 3" key="1">
    <citation type="journal article" date="2016" name="Front. Microbiol.">
        <title>Genomic Resource of Rice Seed Associated Bacteria.</title>
        <authorList>
            <person name="Midha S."/>
            <person name="Bansal K."/>
            <person name="Sharma S."/>
            <person name="Kumar N."/>
            <person name="Patil P.P."/>
            <person name="Chaudhry V."/>
            <person name="Patil P.B."/>
        </authorList>
    </citation>
    <scope>NUCLEOTIDE SEQUENCE [LARGE SCALE GENOMIC DNA]</scope>
    <source>
        <strain evidence="2 3">NS331</strain>
    </source>
</reference>
<dbReference type="RefSeq" id="WP_058641116.1">
    <property type="nucleotide sequence ID" value="NZ_LDSL01000040.1"/>
</dbReference>
<organism evidence="2 3">
    <name type="scientific">Pseudacidovorax intermedius</name>
    <dbReference type="NCBI Taxonomy" id="433924"/>
    <lineage>
        <taxon>Bacteria</taxon>
        <taxon>Pseudomonadati</taxon>
        <taxon>Pseudomonadota</taxon>
        <taxon>Betaproteobacteria</taxon>
        <taxon>Burkholderiales</taxon>
        <taxon>Comamonadaceae</taxon>
        <taxon>Pseudacidovorax</taxon>
    </lineage>
</organism>
<dbReference type="OrthoDB" id="8576090at2"/>
<dbReference type="EC" id="3.5.1.4" evidence="2"/>
<dbReference type="Gene3D" id="3.90.1300.10">
    <property type="entry name" value="Amidase signature (AS) domain"/>
    <property type="match status" value="1"/>
</dbReference>
<dbReference type="GO" id="GO:0004040">
    <property type="term" value="F:amidase activity"/>
    <property type="evidence" value="ECO:0007669"/>
    <property type="project" value="UniProtKB-EC"/>
</dbReference>
<dbReference type="InterPro" id="IPR000120">
    <property type="entry name" value="Amidase"/>
</dbReference>
<dbReference type="InterPro" id="IPR036928">
    <property type="entry name" value="AS_sf"/>
</dbReference>